<gene>
    <name evidence="1" type="ORF">SAMN04489793_3030</name>
</gene>
<dbReference type="AlphaFoldDB" id="A0A1H4UUD9"/>
<reference evidence="2" key="1">
    <citation type="submission" date="2016-10" db="EMBL/GenBank/DDBJ databases">
        <authorList>
            <person name="Varghese N."/>
            <person name="Submissions S."/>
        </authorList>
    </citation>
    <scope>NUCLEOTIDE SEQUENCE [LARGE SCALE GENOMIC DNA]</scope>
    <source>
        <strain evidence="2">DSM 44234</strain>
    </source>
</reference>
<accession>A0A1H4UUD9</accession>
<evidence type="ECO:0000313" key="2">
    <source>
        <dbReference type="Proteomes" id="UP000182241"/>
    </source>
</evidence>
<dbReference type="EMBL" id="FNSA01000003">
    <property type="protein sequence ID" value="SEC72038.1"/>
    <property type="molecule type" value="Genomic_DNA"/>
</dbReference>
<evidence type="ECO:0000313" key="1">
    <source>
        <dbReference type="EMBL" id="SEC72038.1"/>
    </source>
</evidence>
<sequence>MTPHAPRHIRRAWGICQTMHDMSAETRAVYAVDSTDPKYDNATYTIDEVTDPAEYEGWFDIFVDLDDGTHEGVASLDGNNLAGEELLDEIKAEIARGGYPPLGQILREWN</sequence>
<proteinExistence type="predicted"/>
<dbReference type="Proteomes" id="UP000182241">
    <property type="component" value="Unassembled WGS sequence"/>
</dbReference>
<protein>
    <submittedName>
        <fullName evidence="1">Uncharacterized protein</fullName>
    </submittedName>
</protein>
<dbReference type="STRING" id="57704.SAMN04489793_3030"/>
<name>A0A1H4UUD9_TSUTY</name>
<keyword evidence="2" id="KW-1185">Reference proteome</keyword>
<organism evidence="1 2">
    <name type="scientific">Tsukamurella tyrosinosolvens</name>
    <dbReference type="NCBI Taxonomy" id="57704"/>
    <lineage>
        <taxon>Bacteria</taxon>
        <taxon>Bacillati</taxon>
        <taxon>Actinomycetota</taxon>
        <taxon>Actinomycetes</taxon>
        <taxon>Mycobacteriales</taxon>
        <taxon>Tsukamurellaceae</taxon>
        <taxon>Tsukamurella</taxon>
    </lineage>
</organism>